<comment type="caution">
    <text evidence="3">The sequence shown here is derived from an EMBL/GenBank/DDBJ whole genome shotgun (WGS) entry which is preliminary data.</text>
</comment>
<dbReference type="AlphaFoldDB" id="A0AAE3MF12"/>
<dbReference type="Gene3D" id="3.40.50.720">
    <property type="entry name" value="NAD(P)-binding Rossmann-like Domain"/>
    <property type="match status" value="1"/>
</dbReference>
<comment type="similarity">
    <text evidence="1">Belongs to the short-chain dehydrogenases/reductases (SDR) family.</text>
</comment>
<evidence type="ECO:0000256" key="1">
    <source>
        <dbReference type="ARBA" id="ARBA00006484"/>
    </source>
</evidence>
<dbReference type="GO" id="GO:0016491">
    <property type="term" value="F:oxidoreductase activity"/>
    <property type="evidence" value="ECO:0007669"/>
    <property type="project" value="UniProtKB-KW"/>
</dbReference>
<protein>
    <submittedName>
        <fullName evidence="3">SDR family oxidoreductase</fullName>
    </submittedName>
</protein>
<dbReference type="Proteomes" id="UP001207408">
    <property type="component" value="Unassembled WGS sequence"/>
</dbReference>
<name>A0AAE3MF12_9BACT</name>
<organism evidence="3 4">
    <name type="scientific">Plebeiibacterium marinum</name>
    <dbReference type="NCBI Taxonomy" id="2992111"/>
    <lineage>
        <taxon>Bacteria</taxon>
        <taxon>Pseudomonadati</taxon>
        <taxon>Bacteroidota</taxon>
        <taxon>Bacteroidia</taxon>
        <taxon>Marinilabiliales</taxon>
        <taxon>Marinilabiliaceae</taxon>
        <taxon>Plebeiibacterium</taxon>
    </lineage>
</organism>
<evidence type="ECO:0000313" key="3">
    <source>
        <dbReference type="EMBL" id="MCW3806397.1"/>
    </source>
</evidence>
<reference evidence="3" key="1">
    <citation type="submission" date="2022-10" db="EMBL/GenBank/DDBJ databases">
        <authorList>
            <person name="Yu W.X."/>
        </authorList>
    </citation>
    <scope>NUCLEOTIDE SEQUENCE</scope>
    <source>
        <strain evidence="3">D04</strain>
    </source>
</reference>
<sequence length="241" mass="26859">MKYALVTGSTKGIGKAIGIKLLKEGYFVVFNYSNSESGATSLRNEITVEFKGKFEILKADFSNLDEVDVLTESIVSIIPKIDLIVFNAGLTDRDVFGKIESDNWLKVFNANLNVPFFLMQALLPSLNKDGNIVFMGSMLGNLPHSVSVSYGVSKSAVHALVKNMVKFLSIDGIRINAIAPGFVDTDWQKNKPEWLREKIKGKVALKRFAKEQEVADLCWHIIQNKYLTGQVIQLDGGYNYE</sequence>
<dbReference type="InterPro" id="IPR036291">
    <property type="entry name" value="NAD(P)-bd_dom_sf"/>
</dbReference>
<dbReference type="SUPFAM" id="SSF51735">
    <property type="entry name" value="NAD(P)-binding Rossmann-fold domains"/>
    <property type="match status" value="1"/>
</dbReference>
<dbReference type="EMBL" id="JAPDPI010000024">
    <property type="protein sequence ID" value="MCW3806397.1"/>
    <property type="molecule type" value="Genomic_DNA"/>
</dbReference>
<dbReference type="Pfam" id="PF00106">
    <property type="entry name" value="adh_short"/>
    <property type="match status" value="1"/>
</dbReference>
<keyword evidence="2" id="KW-0560">Oxidoreductase</keyword>
<evidence type="ECO:0000256" key="2">
    <source>
        <dbReference type="ARBA" id="ARBA00023002"/>
    </source>
</evidence>
<accession>A0AAE3MF12</accession>
<dbReference type="PANTHER" id="PTHR43639">
    <property type="entry name" value="OXIDOREDUCTASE, SHORT-CHAIN DEHYDROGENASE/REDUCTASE FAMILY (AFU_ORTHOLOGUE AFUA_5G02870)"/>
    <property type="match status" value="1"/>
</dbReference>
<proteinExistence type="inferred from homology"/>
<dbReference type="PRINTS" id="PR00081">
    <property type="entry name" value="GDHRDH"/>
</dbReference>
<keyword evidence="4" id="KW-1185">Reference proteome</keyword>
<gene>
    <name evidence="3" type="ORF">OM074_12250</name>
</gene>
<dbReference type="CDD" id="cd05233">
    <property type="entry name" value="SDR_c"/>
    <property type="match status" value="1"/>
</dbReference>
<dbReference type="InterPro" id="IPR002347">
    <property type="entry name" value="SDR_fam"/>
</dbReference>
<dbReference type="RefSeq" id="WP_301199802.1">
    <property type="nucleotide sequence ID" value="NZ_JAPDPI010000024.1"/>
</dbReference>
<evidence type="ECO:0000313" key="4">
    <source>
        <dbReference type="Proteomes" id="UP001207408"/>
    </source>
</evidence>
<dbReference type="PANTHER" id="PTHR43639:SF1">
    <property type="entry name" value="SHORT-CHAIN DEHYDROGENASE_REDUCTASE FAMILY PROTEIN"/>
    <property type="match status" value="1"/>
</dbReference>